<dbReference type="AlphaFoldDB" id="X0XL13"/>
<protein>
    <submittedName>
        <fullName evidence="1">Uncharacterized protein</fullName>
    </submittedName>
</protein>
<accession>X0XL13</accession>
<feature type="non-terminal residue" evidence="1">
    <location>
        <position position="241"/>
    </location>
</feature>
<comment type="caution">
    <text evidence="1">The sequence shown here is derived from an EMBL/GenBank/DDBJ whole genome shotgun (WGS) entry which is preliminary data.</text>
</comment>
<organism evidence="1">
    <name type="scientific">marine sediment metagenome</name>
    <dbReference type="NCBI Taxonomy" id="412755"/>
    <lineage>
        <taxon>unclassified sequences</taxon>
        <taxon>metagenomes</taxon>
        <taxon>ecological metagenomes</taxon>
    </lineage>
</organism>
<evidence type="ECO:0000313" key="1">
    <source>
        <dbReference type="EMBL" id="GAG35997.1"/>
    </source>
</evidence>
<proteinExistence type="predicted"/>
<reference evidence="1" key="1">
    <citation type="journal article" date="2014" name="Front. Microbiol.">
        <title>High frequency of phylogenetically diverse reductive dehalogenase-homologous genes in deep subseafloor sedimentary metagenomes.</title>
        <authorList>
            <person name="Kawai M."/>
            <person name="Futagami T."/>
            <person name="Toyoda A."/>
            <person name="Takaki Y."/>
            <person name="Nishi S."/>
            <person name="Hori S."/>
            <person name="Arai W."/>
            <person name="Tsubouchi T."/>
            <person name="Morono Y."/>
            <person name="Uchiyama I."/>
            <person name="Ito T."/>
            <person name="Fujiyama A."/>
            <person name="Inagaki F."/>
            <person name="Takami H."/>
        </authorList>
    </citation>
    <scope>NUCLEOTIDE SEQUENCE</scope>
    <source>
        <strain evidence="1">Expedition CK06-06</strain>
    </source>
</reference>
<feature type="non-terminal residue" evidence="1">
    <location>
        <position position="1"/>
    </location>
</feature>
<dbReference type="EMBL" id="BARS01049723">
    <property type="protein sequence ID" value="GAG35997.1"/>
    <property type="molecule type" value="Genomic_DNA"/>
</dbReference>
<name>X0XL13_9ZZZZ</name>
<gene>
    <name evidence="1" type="ORF">S01H1_74323</name>
</gene>
<sequence length="241" mass="28232">YYIWVEIVTPHNCSLTITLWDPDSMQFDIFENDLFYDPDFGRYYEIPFSTALGGNYTIEFSVVTFENLNIYIRIEQGPKCLFDIIPWEEIGDMVLYKVTRFSNGMSISHNVTFKTDYMYKFYIGRLSAISFKENNEHRLDYTIYDPDDLEYEIYYNESLSPINEVDKFMFGTAIDGLYTITISIYSEVEYSNIGYAIIEHHKISHVVDPNQTDQEPPNNTTLQTNRFSIPKEWTAGILIVG</sequence>